<proteinExistence type="predicted"/>
<evidence type="ECO:0000313" key="2">
    <source>
        <dbReference type="Proteomes" id="UP001597526"/>
    </source>
</evidence>
<dbReference type="RefSeq" id="WP_377767747.1">
    <property type="nucleotide sequence ID" value="NZ_JBHULB010000075.1"/>
</dbReference>
<protein>
    <submittedName>
        <fullName evidence="1">Uncharacterized protein</fullName>
    </submittedName>
</protein>
<dbReference type="EMBL" id="JBHULB010000075">
    <property type="protein sequence ID" value="MFD2588215.1"/>
    <property type="molecule type" value="Genomic_DNA"/>
</dbReference>
<comment type="caution">
    <text evidence="1">The sequence shown here is derived from an EMBL/GenBank/DDBJ whole genome shotgun (WGS) entry which is preliminary data.</text>
</comment>
<dbReference type="Proteomes" id="UP001597526">
    <property type="component" value="Unassembled WGS sequence"/>
</dbReference>
<keyword evidence="2" id="KW-1185">Reference proteome</keyword>
<sequence length="143" mass="16119">MKILLISILILASSCKSQKNLSQEIDDNGLTLLVQDGYFYTDTSETAVIKDEKALKAFFSRVNRTRKPGIPLPKVDFSKELVLIACTGEQKTTALPYLKMAENKDEETIIEVKMEDKSGQAIAYPFCVYKMPIVKNNIVFKSF</sequence>
<evidence type="ECO:0000313" key="1">
    <source>
        <dbReference type="EMBL" id="MFD2588215.1"/>
    </source>
</evidence>
<dbReference type="PROSITE" id="PS51257">
    <property type="entry name" value="PROKAR_LIPOPROTEIN"/>
    <property type="match status" value="1"/>
</dbReference>
<gene>
    <name evidence="1" type="ORF">ACFSQJ_14845</name>
</gene>
<reference evidence="2" key="1">
    <citation type="journal article" date="2019" name="Int. J. Syst. Evol. Microbiol.">
        <title>The Global Catalogue of Microorganisms (GCM) 10K type strain sequencing project: providing services to taxonomists for standard genome sequencing and annotation.</title>
        <authorList>
            <consortium name="The Broad Institute Genomics Platform"/>
            <consortium name="The Broad Institute Genome Sequencing Center for Infectious Disease"/>
            <person name="Wu L."/>
            <person name="Ma J."/>
        </authorList>
    </citation>
    <scope>NUCLEOTIDE SEQUENCE [LARGE SCALE GENOMIC DNA]</scope>
    <source>
        <strain evidence="2">KCTC 52368</strain>
    </source>
</reference>
<accession>A0ABW5MY14</accession>
<organism evidence="1 2">
    <name type="scientific">Croceitalea marina</name>
    <dbReference type="NCBI Taxonomy" id="1775166"/>
    <lineage>
        <taxon>Bacteria</taxon>
        <taxon>Pseudomonadati</taxon>
        <taxon>Bacteroidota</taxon>
        <taxon>Flavobacteriia</taxon>
        <taxon>Flavobacteriales</taxon>
        <taxon>Flavobacteriaceae</taxon>
        <taxon>Croceitalea</taxon>
    </lineage>
</organism>
<name>A0ABW5MY14_9FLAO</name>